<dbReference type="RefSeq" id="WP_095981531.1">
    <property type="nucleotide sequence ID" value="NZ_CP022163.1"/>
</dbReference>
<keyword evidence="1" id="KW-0808">Transferase</keyword>
<gene>
    <name evidence="2" type="ORF">MEBOL_007007</name>
</gene>
<protein>
    <recommendedName>
        <fullName evidence="4">Tryptophan dimethylallyltransferase</fullName>
    </recommendedName>
</protein>
<proteinExistence type="predicted"/>
<dbReference type="AlphaFoldDB" id="A0A250IP39"/>
<dbReference type="GO" id="GO:0016765">
    <property type="term" value="F:transferase activity, transferring alkyl or aryl (other than methyl) groups"/>
    <property type="evidence" value="ECO:0007669"/>
    <property type="project" value="InterPro"/>
</dbReference>
<name>A0A250IP39_9BACT</name>
<sequence length="386" mass="42796">MRVLSSSSSSSSSLGERIGAQARALCGAAGFSTRAREVDEVLQEMCASWSSRGEEQRPRWSSLTDDCSPIESSVVLAPRPVEVRFCVEAQADPASPASYWEAAQRLNQRLEARFGAHLERLRQLEDLFSPQHRALPMVMWHAVMFGAEGPPSFKIYLWAGARGINQASASCARMLERLGCTRAWERIQALLRPRDVIAFVGLDLQAGEEARVKVYVNHPAPLSAEEYERAASLSPDSIPGDAATFLRILRGDEASAGEPPKTTFHASRQVMTSYRIVPGKAGDIDSVALQFPHALGSPEGALAPERTRSLLREHGLPTEDYERCLSVFSPLANSYISFQRARGRPVITPYFTSRLFAERFGLLTRDWDTLRSWHFPPRATQEDVHG</sequence>
<dbReference type="Proteomes" id="UP000217289">
    <property type="component" value="Chromosome"/>
</dbReference>
<dbReference type="SFLD" id="SFLDS00036">
    <property type="entry name" value="Aromatic_Prenyltransferase"/>
    <property type="match status" value="1"/>
</dbReference>
<dbReference type="EMBL" id="CP022163">
    <property type="protein sequence ID" value="ATB33509.1"/>
    <property type="molecule type" value="Genomic_DNA"/>
</dbReference>
<keyword evidence="3" id="KW-1185">Reference proteome</keyword>
<dbReference type="InterPro" id="IPR033964">
    <property type="entry name" value="ABBA"/>
</dbReference>
<organism evidence="2 3">
    <name type="scientific">Melittangium boletus DSM 14713</name>
    <dbReference type="NCBI Taxonomy" id="1294270"/>
    <lineage>
        <taxon>Bacteria</taxon>
        <taxon>Pseudomonadati</taxon>
        <taxon>Myxococcota</taxon>
        <taxon>Myxococcia</taxon>
        <taxon>Myxococcales</taxon>
        <taxon>Cystobacterineae</taxon>
        <taxon>Archangiaceae</taxon>
        <taxon>Melittangium</taxon>
    </lineage>
</organism>
<dbReference type="OrthoDB" id="513465at2"/>
<dbReference type="KEGG" id="mbd:MEBOL_007007"/>
<accession>A0A250IP39</accession>
<evidence type="ECO:0000313" key="3">
    <source>
        <dbReference type="Proteomes" id="UP000217289"/>
    </source>
</evidence>
<dbReference type="GO" id="GO:0009820">
    <property type="term" value="P:alkaloid metabolic process"/>
    <property type="evidence" value="ECO:0007669"/>
    <property type="project" value="InterPro"/>
</dbReference>
<evidence type="ECO:0008006" key="4">
    <source>
        <dbReference type="Google" id="ProtNLM"/>
    </source>
</evidence>
<evidence type="ECO:0000256" key="1">
    <source>
        <dbReference type="ARBA" id="ARBA00022679"/>
    </source>
</evidence>
<dbReference type="Pfam" id="PF11991">
    <property type="entry name" value="Trp_DMAT"/>
    <property type="match status" value="1"/>
</dbReference>
<evidence type="ECO:0000313" key="2">
    <source>
        <dbReference type="EMBL" id="ATB33509.1"/>
    </source>
</evidence>
<reference evidence="2 3" key="1">
    <citation type="submission" date="2017-06" db="EMBL/GenBank/DDBJ databases">
        <authorList>
            <person name="Kim H.J."/>
            <person name="Triplett B.A."/>
        </authorList>
    </citation>
    <scope>NUCLEOTIDE SEQUENCE [LARGE SCALE GENOMIC DNA]</scope>
    <source>
        <strain evidence="2 3">DSM 14713</strain>
    </source>
</reference>
<dbReference type="InterPro" id="IPR017795">
    <property type="entry name" value="ABBA_NscD-like"/>
</dbReference>